<dbReference type="EMBL" id="CP144692">
    <property type="protein sequence ID" value="WVY96562.1"/>
    <property type="molecule type" value="Genomic_DNA"/>
</dbReference>
<sequence>AADGTEQHVTLKLMVMKGKKKVVIAEAGKEFVDILFSFLTLPLGTIARLVREESKVEPPELALLSSLYQSVENLDDGYLCTDTCREMLLRPRNSMEAYCRRLKLNIDDTEPTEYFVCDNLIYCSRTSPVMLSSFKNKKCRCGCMLAKPISVETSCVIDGFVKSNSRFMITDDLKVIPNSMDEIVNVLKNSGIKSMSSVNVMSVNITKNQVVDMLKCCLCSRTVLTDLFLEKLPIERLDKRKRIAPFDFKANDDSGKIIVKIMQRKSNGKIVFAEGKEDFANFLFILLTIPLGGAVNLMEGCSCVGSLDGLYNSVIDLDEDHFTTKDVKDECVDPVLAPQFKLDSLLPLTCDYLPKYFCYVNHDNQKRHGHVSGIIDYYLTSVRKSCDPYLERCVPVEFVEPISYTNNNDKGYLKGPTTYMVTDDLVVTPSSSISVMSLISSMSIPVDDLQEKVVSIGTEEGVRILQASLSSKDTVTINNENKWKNTIQF</sequence>
<reference evidence="1 2" key="1">
    <citation type="journal article" date="2023" name="Life. Sci Alliance">
        <title>Evolutionary insights into 3D genome organization and epigenetic landscape of Vigna mungo.</title>
        <authorList>
            <person name="Junaid A."/>
            <person name="Singh B."/>
            <person name="Bhatia S."/>
        </authorList>
    </citation>
    <scope>NUCLEOTIDE SEQUENCE [LARGE SCALE GENOMIC DNA]</scope>
    <source>
        <strain evidence="1">Urdbean</strain>
    </source>
</reference>
<dbReference type="AlphaFoldDB" id="A0AAQ3MSQ4"/>
<evidence type="ECO:0000313" key="2">
    <source>
        <dbReference type="Proteomes" id="UP001374535"/>
    </source>
</evidence>
<dbReference type="Pfam" id="PF05056">
    <property type="entry name" value="DUF674"/>
    <property type="match status" value="1"/>
</dbReference>
<organism evidence="1 2">
    <name type="scientific">Vigna mungo</name>
    <name type="common">Black gram</name>
    <name type="synonym">Phaseolus mungo</name>
    <dbReference type="NCBI Taxonomy" id="3915"/>
    <lineage>
        <taxon>Eukaryota</taxon>
        <taxon>Viridiplantae</taxon>
        <taxon>Streptophyta</taxon>
        <taxon>Embryophyta</taxon>
        <taxon>Tracheophyta</taxon>
        <taxon>Spermatophyta</taxon>
        <taxon>Magnoliopsida</taxon>
        <taxon>eudicotyledons</taxon>
        <taxon>Gunneridae</taxon>
        <taxon>Pentapetalae</taxon>
        <taxon>rosids</taxon>
        <taxon>fabids</taxon>
        <taxon>Fabales</taxon>
        <taxon>Fabaceae</taxon>
        <taxon>Papilionoideae</taxon>
        <taxon>50 kb inversion clade</taxon>
        <taxon>NPAAA clade</taxon>
        <taxon>indigoferoid/millettioid clade</taxon>
        <taxon>Phaseoleae</taxon>
        <taxon>Vigna</taxon>
    </lineage>
</organism>
<dbReference type="Proteomes" id="UP001374535">
    <property type="component" value="Chromosome 9"/>
</dbReference>
<evidence type="ECO:0000313" key="1">
    <source>
        <dbReference type="EMBL" id="WVY96562.1"/>
    </source>
</evidence>
<evidence type="ECO:0008006" key="3">
    <source>
        <dbReference type="Google" id="ProtNLM"/>
    </source>
</evidence>
<accession>A0AAQ3MSQ4</accession>
<proteinExistence type="predicted"/>
<gene>
    <name evidence="1" type="ORF">V8G54_028713</name>
</gene>
<dbReference type="PANTHER" id="PTHR33103">
    <property type="entry name" value="OS01G0153900 PROTEIN"/>
    <property type="match status" value="1"/>
</dbReference>
<protein>
    <recommendedName>
        <fullName evidence="3">DUF674 family protein</fullName>
    </recommendedName>
</protein>
<feature type="non-terminal residue" evidence="1">
    <location>
        <position position="1"/>
    </location>
</feature>
<name>A0AAQ3MSQ4_VIGMU</name>
<keyword evidence="2" id="KW-1185">Reference proteome</keyword>
<dbReference type="InterPro" id="IPR007750">
    <property type="entry name" value="DUF674"/>
</dbReference>
<dbReference type="PANTHER" id="PTHR33103:SF43">
    <property type="entry name" value="DUF674 FAMILY PROTEIN"/>
    <property type="match status" value="1"/>
</dbReference>